<name>A0A5J4V722_9EUKA</name>
<comment type="caution">
    <text evidence="1">The sequence shown here is derived from an EMBL/GenBank/DDBJ whole genome shotgun (WGS) entry which is preliminary data.</text>
</comment>
<evidence type="ECO:0000313" key="2">
    <source>
        <dbReference type="Proteomes" id="UP000324800"/>
    </source>
</evidence>
<protein>
    <submittedName>
        <fullName evidence="1">Uncharacterized protein</fullName>
    </submittedName>
</protein>
<gene>
    <name evidence="1" type="ORF">EZS28_026036</name>
</gene>
<dbReference type="AlphaFoldDB" id="A0A5J4V722"/>
<dbReference type="EMBL" id="SNRW01009145">
    <property type="protein sequence ID" value="KAA6378437.1"/>
    <property type="molecule type" value="Genomic_DNA"/>
</dbReference>
<dbReference type="Proteomes" id="UP000324800">
    <property type="component" value="Unassembled WGS sequence"/>
</dbReference>
<sequence>MVVLVEQVQNINQTITILQNLPQQYDQEQLDALLLLKADKIDIIDAYSKTEDNPLLLFKANKTKLIDAYCKSQTYAKDEVYSKTETDEILDFNANIADIVDRYSKTEDDTLQLALKDNGIGELVLLHSILHSNRLRKIFDYFIDKISLLSYVAGQSPLSELKQLGYDLTENEFRGAKDRYKRRIYSVLSNDTRELKTSGIRQSKINEIGQVLEQFTSECSLHSKSRMNPTEKNLSEIKHKDYYLKEIVIQKQELKDNKMKKDIVNNEIDKDNEDKEIVKDNGDKEIEKDNDGKGIKKDIADKEIEKDNEDTKISIKEIQFFKGNIQEPSTIIDECERCLRLEFML</sequence>
<accession>A0A5J4V722</accession>
<evidence type="ECO:0000313" key="1">
    <source>
        <dbReference type="EMBL" id="KAA6378437.1"/>
    </source>
</evidence>
<organism evidence="1 2">
    <name type="scientific">Streblomastix strix</name>
    <dbReference type="NCBI Taxonomy" id="222440"/>
    <lineage>
        <taxon>Eukaryota</taxon>
        <taxon>Metamonada</taxon>
        <taxon>Preaxostyla</taxon>
        <taxon>Oxymonadida</taxon>
        <taxon>Streblomastigidae</taxon>
        <taxon>Streblomastix</taxon>
    </lineage>
</organism>
<proteinExistence type="predicted"/>
<reference evidence="1 2" key="1">
    <citation type="submission" date="2019-03" db="EMBL/GenBank/DDBJ databases">
        <title>Single cell metagenomics reveals metabolic interactions within the superorganism composed of flagellate Streblomastix strix and complex community of Bacteroidetes bacteria on its surface.</title>
        <authorList>
            <person name="Treitli S.C."/>
            <person name="Kolisko M."/>
            <person name="Husnik F."/>
            <person name="Keeling P."/>
            <person name="Hampl V."/>
        </authorList>
    </citation>
    <scope>NUCLEOTIDE SEQUENCE [LARGE SCALE GENOMIC DNA]</scope>
    <source>
        <strain evidence="1">ST1C</strain>
    </source>
</reference>